<dbReference type="PIRSF" id="PIRSF006170">
    <property type="entry name" value="YfgM"/>
    <property type="match status" value="1"/>
</dbReference>
<dbReference type="RefSeq" id="WP_092676279.1">
    <property type="nucleotide sequence ID" value="NZ_FOGC01000007.1"/>
</dbReference>
<dbReference type="InterPro" id="IPR026039">
    <property type="entry name" value="YfgM"/>
</dbReference>
<dbReference type="InterPro" id="IPR018704">
    <property type="entry name" value="SecYEG/CpoB_TPR"/>
</dbReference>
<evidence type="ECO:0000259" key="10">
    <source>
        <dbReference type="Pfam" id="PF09976"/>
    </source>
</evidence>
<comment type="subcellular location">
    <subcellularLocation>
        <location evidence="1">Cell membrane</location>
        <topology evidence="1">Single-pass type II membrane protein</topology>
    </subcellularLocation>
</comment>
<evidence type="ECO:0000256" key="7">
    <source>
        <dbReference type="ARBA" id="ARBA00024197"/>
    </source>
</evidence>
<dbReference type="SUPFAM" id="SSF48452">
    <property type="entry name" value="TPR-like"/>
    <property type="match status" value="1"/>
</dbReference>
<dbReference type="InterPro" id="IPR011990">
    <property type="entry name" value="TPR-like_helical_dom_sf"/>
</dbReference>
<feature type="domain" description="Ancillary SecYEG translocon subunit/Cell division coordinator CpoB TPR" evidence="10">
    <location>
        <begin position="17"/>
        <end position="205"/>
    </location>
</feature>
<dbReference type="GO" id="GO:0005886">
    <property type="term" value="C:plasma membrane"/>
    <property type="evidence" value="ECO:0007669"/>
    <property type="project" value="UniProtKB-SubCell"/>
</dbReference>
<dbReference type="AlphaFoldDB" id="A0A1H9JDF4"/>
<dbReference type="EMBL" id="FOGC01000007">
    <property type="protein sequence ID" value="SEQ84818.1"/>
    <property type="molecule type" value="Genomic_DNA"/>
</dbReference>
<gene>
    <name evidence="11" type="ORF">SAMN05216522_107125</name>
</gene>
<keyword evidence="5 9" id="KW-0472">Membrane</keyword>
<dbReference type="OrthoDB" id="9789675at2"/>
<dbReference type="STRING" id="988801.SAMN05216522_107125"/>
<evidence type="ECO:0000256" key="9">
    <source>
        <dbReference type="SAM" id="Phobius"/>
    </source>
</evidence>
<evidence type="ECO:0000256" key="8">
    <source>
        <dbReference type="ARBA" id="ARBA00024235"/>
    </source>
</evidence>
<dbReference type="Pfam" id="PF09976">
    <property type="entry name" value="TPR_21"/>
    <property type="match status" value="1"/>
</dbReference>
<dbReference type="PANTHER" id="PTHR38035:SF1">
    <property type="entry name" value="ANCILLARY SECYEG TRANSLOCON SUBUNIT"/>
    <property type="match status" value="1"/>
</dbReference>
<dbReference type="PANTHER" id="PTHR38035">
    <property type="entry name" value="UPF0070 PROTEIN YFGM"/>
    <property type="match status" value="1"/>
</dbReference>
<dbReference type="GO" id="GO:0044877">
    <property type="term" value="F:protein-containing complex binding"/>
    <property type="evidence" value="ECO:0007669"/>
    <property type="project" value="InterPro"/>
</dbReference>
<feature type="transmembrane region" description="Helical" evidence="9">
    <location>
        <begin position="26"/>
        <end position="44"/>
    </location>
</feature>
<evidence type="ECO:0000256" key="3">
    <source>
        <dbReference type="ARBA" id="ARBA00022692"/>
    </source>
</evidence>
<organism evidence="11 12">
    <name type="scientific">Rosenbergiella nectarea</name>
    <dbReference type="NCBI Taxonomy" id="988801"/>
    <lineage>
        <taxon>Bacteria</taxon>
        <taxon>Pseudomonadati</taxon>
        <taxon>Pseudomonadota</taxon>
        <taxon>Gammaproteobacteria</taxon>
        <taxon>Enterobacterales</taxon>
        <taxon>Erwiniaceae</taxon>
        <taxon>Rosenbergiella</taxon>
    </lineage>
</organism>
<evidence type="ECO:0000256" key="4">
    <source>
        <dbReference type="ARBA" id="ARBA00022989"/>
    </source>
</evidence>
<evidence type="ECO:0000256" key="5">
    <source>
        <dbReference type="ARBA" id="ARBA00023136"/>
    </source>
</evidence>
<keyword evidence="6" id="KW-0143">Chaperone</keyword>
<evidence type="ECO:0000256" key="2">
    <source>
        <dbReference type="ARBA" id="ARBA00022475"/>
    </source>
</evidence>
<dbReference type="Proteomes" id="UP000242515">
    <property type="component" value="Unassembled WGS sequence"/>
</dbReference>
<proteinExistence type="inferred from homology"/>
<keyword evidence="4 9" id="KW-1133">Transmembrane helix</keyword>
<dbReference type="Gene3D" id="1.25.40.10">
    <property type="entry name" value="Tetratricopeptide repeat domain"/>
    <property type="match status" value="1"/>
</dbReference>
<reference evidence="12" key="1">
    <citation type="submission" date="2016-10" db="EMBL/GenBank/DDBJ databases">
        <authorList>
            <person name="Varghese N."/>
            <person name="Submissions S."/>
        </authorList>
    </citation>
    <scope>NUCLEOTIDE SEQUENCE [LARGE SCALE GENOMIC DNA]</scope>
    <source>
        <strain evidence="12">8N4</strain>
    </source>
</reference>
<evidence type="ECO:0000256" key="1">
    <source>
        <dbReference type="ARBA" id="ARBA00004401"/>
    </source>
</evidence>
<sequence>MEVYNNDNQRDQTEAVKQFFANNGKALAVGAVIGIAALVGWRFWVNHQQNNALASSDRYQQLTSTLKADNPASIQALASFVDHDKTSYGALASLTLAKTYVDKSDLQNAAKILEQGLQDSSDQSLQAVIRLRLARVQSELKNPDAALKTLDAVKGDNWTGLAADIRGDILLNKGDKQGAAAAWRQGIKSEVSPAVKQMMQTKLNNFS</sequence>
<evidence type="ECO:0000313" key="12">
    <source>
        <dbReference type="Proteomes" id="UP000242515"/>
    </source>
</evidence>
<accession>A0A1H9JDF4</accession>
<name>A0A1H9JDF4_9GAMM</name>
<evidence type="ECO:0000256" key="6">
    <source>
        <dbReference type="ARBA" id="ARBA00023186"/>
    </source>
</evidence>
<comment type="similarity">
    <text evidence="7">Belongs to the YfgM family.</text>
</comment>
<protein>
    <recommendedName>
        <fullName evidence="8">Ancillary SecYEG translocon subunit</fullName>
    </recommendedName>
</protein>
<keyword evidence="3 9" id="KW-0812">Transmembrane</keyword>
<keyword evidence="2" id="KW-1003">Cell membrane</keyword>
<keyword evidence="12" id="KW-1185">Reference proteome</keyword>
<evidence type="ECO:0000313" key="11">
    <source>
        <dbReference type="EMBL" id="SEQ84818.1"/>
    </source>
</evidence>